<comment type="similarity">
    <text evidence="7 8">Belongs to the PINc/VapC protein family.</text>
</comment>
<evidence type="ECO:0000256" key="4">
    <source>
        <dbReference type="ARBA" id="ARBA00022723"/>
    </source>
</evidence>
<dbReference type="InterPro" id="IPR022907">
    <property type="entry name" value="VapC_family"/>
</dbReference>
<keyword evidence="6 8" id="KW-0460">Magnesium</keyword>
<feature type="binding site" evidence="8">
    <location>
        <position position="8"/>
    </location>
    <ligand>
        <name>Mg(2+)</name>
        <dbReference type="ChEBI" id="CHEBI:18420"/>
    </ligand>
</feature>
<evidence type="ECO:0000313" key="11">
    <source>
        <dbReference type="Proteomes" id="UP001500466"/>
    </source>
</evidence>
<evidence type="ECO:0000256" key="2">
    <source>
        <dbReference type="ARBA" id="ARBA00022649"/>
    </source>
</evidence>
<dbReference type="PANTHER" id="PTHR33653:SF1">
    <property type="entry name" value="RIBONUCLEASE VAPC2"/>
    <property type="match status" value="1"/>
</dbReference>
<dbReference type="Gene3D" id="3.40.50.1010">
    <property type="entry name" value="5'-nuclease"/>
    <property type="match status" value="1"/>
</dbReference>
<feature type="binding site" evidence="8">
    <location>
        <position position="96"/>
    </location>
    <ligand>
        <name>Mg(2+)</name>
        <dbReference type="ChEBI" id="CHEBI:18420"/>
    </ligand>
</feature>
<accession>A0ABP9HL74</accession>
<comment type="caution">
    <text evidence="10">The sequence shown here is derived from an EMBL/GenBank/DDBJ whole genome shotgun (WGS) entry which is preliminary data.</text>
</comment>
<name>A0ABP9HL74_9ACTN</name>
<gene>
    <name evidence="10" type="primary">vapC21_1</name>
    <name evidence="8" type="synonym">vapC</name>
    <name evidence="10" type="ORF">GCM10023205_44650</name>
</gene>
<reference evidence="11" key="1">
    <citation type="journal article" date="2019" name="Int. J. Syst. Evol. Microbiol.">
        <title>The Global Catalogue of Microorganisms (GCM) 10K type strain sequencing project: providing services to taxonomists for standard genome sequencing and annotation.</title>
        <authorList>
            <consortium name="The Broad Institute Genomics Platform"/>
            <consortium name="The Broad Institute Genome Sequencing Center for Infectious Disease"/>
            <person name="Wu L."/>
            <person name="Ma J."/>
        </authorList>
    </citation>
    <scope>NUCLEOTIDE SEQUENCE [LARGE SCALE GENOMIC DNA]</scope>
    <source>
        <strain evidence="11">JCM 17986</strain>
    </source>
</reference>
<dbReference type="SUPFAM" id="SSF88723">
    <property type="entry name" value="PIN domain-like"/>
    <property type="match status" value="1"/>
</dbReference>
<evidence type="ECO:0000256" key="7">
    <source>
        <dbReference type="ARBA" id="ARBA00038093"/>
    </source>
</evidence>
<dbReference type="RefSeq" id="WP_345677380.1">
    <property type="nucleotide sequence ID" value="NZ_BAABHS010000015.1"/>
</dbReference>
<comment type="function">
    <text evidence="8">Toxic component of a toxin-antitoxin (TA) system. An RNase.</text>
</comment>
<dbReference type="EMBL" id="BAABHS010000015">
    <property type="protein sequence ID" value="GAA4973265.1"/>
    <property type="molecule type" value="Genomic_DNA"/>
</dbReference>
<dbReference type="InterPro" id="IPR002716">
    <property type="entry name" value="PIN_dom"/>
</dbReference>
<dbReference type="Proteomes" id="UP001500466">
    <property type="component" value="Unassembled WGS sequence"/>
</dbReference>
<evidence type="ECO:0000256" key="8">
    <source>
        <dbReference type="HAMAP-Rule" id="MF_00265"/>
    </source>
</evidence>
<evidence type="ECO:0000256" key="5">
    <source>
        <dbReference type="ARBA" id="ARBA00022801"/>
    </source>
</evidence>
<dbReference type="PANTHER" id="PTHR33653">
    <property type="entry name" value="RIBONUCLEASE VAPC2"/>
    <property type="match status" value="1"/>
</dbReference>
<keyword evidence="2 8" id="KW-1277">Toxin-antitoxin system</keyword>
<keyword evidence="4 8" id="KW-0479">Metal-binding</keyword>
<evidence type="ECO:0000256" key="6">
    <source>
        <dbReference type="ARBA" id="ARBA00022842"/>
    </source>
</evidence>
<keyword evidence="5 8" id="KW-0378">Hydrolase</keyword>
<sequence>MTDRYLLDTSALQRRAKPQARVLLDELSERGVLALCGPVEMEVMYSARNVGEALRMREWLRGFDHLPMPDEVWDRAIEVQHFAIAKGLHRALSLPDLLIAATAERHGVTVLHYDGDYDMIAAITDQPMRWIAPPGTAD</sequence>
<comment type="cofactor">
    <cofactor evidence="1 8">
        <name>Mg(2+)</name>
        <dbReference type="ChEBI" id="CHEBI:18420"/>
    </cofactor>
</comment>
<feature type="domain" description="PIN" evidence="9">
    <location>
        <begin position="5"/>
        <end position="121"/>
    </location>
</feature>
<dbReference type="InterPro" id="IPR029060">
    <property type="entry name" value="PIN-like_dom_sf"/>
</dbReference>
<dbReference type="InterPro" id="IPR050556">
    <property type="entry name" value="Type_II_TA_system_RNase"/>
</dbReference>
<keyword evidence="3 8" id="KW-0540">Nuclease</keyword>
<dbReference type="EC" id="3.1.-.-" evidence="8"/>
<evidence type="ECO:0000313" key="10">
    <source>
        <dbReference type="EMBL" id="GAA4973265.1"/>
    </source>
</evidence>
<organism evidence="10 11">
    <name type="scientific">Yinghuangia aomiensis</name>
    <dbReference type="NCBI Taxonomy" id="676205"/>
    <lineage>
        <taxon>Bacteria</taxon>
        <taxon>Bacillati</taxon>
        <taxon>Actinomycetota</taxon>
        <taxon>Actinomycetes</taxon>
        <taxon>Kitasatosporales</taxon>
        <taxon>Streptomycetaceae</taxon>
        <taxon>Yinghuangia</taxon>
    </lineage>
</organism>
<keyword evidence="11" id="KW-1185">Reference proteome</keyword>
<protein>
    <recommendedName>
        <fullName evidence="8">Ribonuclease VapC</fullName>
        <shortName evidence="8">RNase VapC</shortName>
        <ecNumber evidence="8">3.1.-.-</ecNumber>
    </recommendedName>
    <alternativeName>
        <fullName evidence="8">Toxin VapC</fullName>
    </alternativeName>
</protein>
<evidence type="ECO:0000256" key="1">
    <source>
        <dbReference type="ARBA" id="ARBA00001946"/>
    </source>
</evidence>
<dbReference type="CDD" id="cd18755">
    <property type="entry name" value="PIN_MtVapC3_VapC21-like"/>
    <property type="match status" value="1"/>
</dbReference>
<evidence type="ECO:0000256" key="3">
    <source>
        <dbReference type="ARBA" id="ARBA00022722"/>
    </source>
</evidence>
<proteinExistence type="inferred from homology"/>
<evidence type="ECO:0000259" key="9">
    <source>
        <dbReference type="Pfam" id="PF01850"/>
    </source>
</evidence>
<keyword evidence="8" id="KW-0800">Toxin</keyword>
<dbReference type="HAMAP" id="MF_00265">
    <property type="entry name" value="VapC_Nob1"/>
    <property type="match status" value="1"/>
</dbReference>
<dbReference type="Pfam" id="PF01850">
    <property type="entry name" value="PIN"/>
    <property type="match status" value="1"/>
</dbReference>